<evidence type="ECO:0000313" key="2">
    <source>
        <dbReference type="Proteomes" id="UP000069443"/>
    </source>
</evidence>
<reference evidence="2" key="1">
    <citation type="journal article" date="2016" name="Genome Announc.">
        <title>Draft Genome Sequences of Five Rapidly Growing Mycobacterium Species, M. thermoresistibile, M. fortuitum subsp. acetamidolyticum, M. canariasense, M. brisbanense, and M. novocastrense.</title>
        <authorList>
            <person name="Katahira K."/>
            <person name="Ogura Y."/>
            <person name="Gotoh Y."/>
            <person name="Hayashi T."/>
        </authorList>
    </citation>
    <scope>NUCLEOTIDE SEQUENCE [LARGE SCALE GENOMIC DNA]</scope>
    <source>
        <strain evidence="2">JCM15298</strain>
    </source>
</reference>
<comment type="caution">
    <text evidence="1">The sequence shown here is derived from an EMBL/GenBank/DDBJ whole genome shotgun (WGS) entry which is preliminary data.</text>
</comment>
<proteinExistence type="predicted"/>
<organism evidence="1 2">
    <name type="scientific">Mycolicibacterium canariasense</name>
    <name type="common">Mycobacterium canariasense</name>
    <dbReference type="NCBI Taxonomy" id="228230"/>
    <lineage>
        <taxon>Bacteria</taxon>
        <taxon>Bacillati</taxon>
        <taxon>Actinomycetota</taxon>
        <taxon>Actinomycetes</taxon>
        <taxon>Mycobacteriales</taxon>
        <taxon>Mycobacteriaceae</taxon>
        <taxon>Mycolicibacterium</taxon>
    </lineage>
</organism>
<dbReference type="PROSITE" id="PS51257">
    <property type="entry name" value="PROKAR_LIPOPROTEIN"/>
    <property type="match status" value="1"/>
</dbReference>
<gene>
    <name evidence="1" type="ORF">RMCC_1897</name>
</gene>
<protein>
    <submittedName>
        <fullName evidence="1">Uncharacterized protein</fullName>
    </submittedName>
</protein>
<dbReference type="Proteomes" id="UP000069443">
    <property type="component" value="Unassembled WGS sequence"/>
</dbReference>
<dbReference type="OrthoDB" id="4628658at2"/>
<dbReference type="EMBL" id="BCSY01000035">
    <property type="protein sequence ID" value="GAS94931.1"/>
    <property type="molecule type" value="Genomic_DNA"/>
</dbReference>
<dbReference type="RefSeq" id="WP_131805255.1">
    <property type="nucleotide sequence ID" value="NZ_BCSY01000035.1"/>
</dbReference>
<dbReference type="AlphaFoldDB" id="A0A100WB40"/>
<evidence type="ECO:0000313" key="1">
    <source>
        <dbReference type="EMBL" id="GAS94931.1"/>
    </source>
</evidence>
<name>A0A100WB40_MYCCR</name>
<keyword evidence="2" id="KW-1185">Reference proteome</keyword>
<reference evidence="2" key="2">
    <citation type="submission" date="2016-02" db="EMBL/GenBank/DDBJ databases">
        <title>Draft genome sequence of five rapidly growing Mycobacterium species.</title>
        <authorList>
            <person name="Katahira K."/>
            <person name="Gotou Y."/>
            <person name="Iida K."/>
            <person name="Ogura Y."/>
            <person name="Hayashi T."/>
        </authorList>
    </citation>
    <scope>NUCLEOTIDE SEQUENCE [LARGE SCALE GENOMIC DNA]</scope>
    <source>
        <strain evidence="2">JCM15298</strain>
    </source>
</reference>
<sequence length="305" mass="31877">MTPFRLTLVLAATLITACSGPQPSDAQLPDRLAVIEGLRQIDVCALYADANSVDGQPLTVTGFSSALNCDATIENSAGPVEATIALNIGPAQPGREEPSWVRHEEIDGVDVTIASSADEPDAPPRDQVVSWSCELAASYPDNARLTVSTSADPDVDSCAAADALMRTAIGAYGQRPPLGSSGQPATILSGADPCAPADRLRDTHTVDISPDDVTVNSCFFTVDGGPPIDVSLSYQDPAMVDANPDQFTVDGHRIAGDERLGVFDVVVGEPTQSSRGPVLPLVSIVDPTQNMDLIRIVAQAVAEQF</sequence>
<dbReference type="STRING" id="228230.RMCC_1897"/>
<accession>A0A100WB40</accession>